<keyword evidence="4" id="KW-0539">Nucleus</keyword>
<dbReference type="PROSITE" id="PS50888">
    <property type="entry name" value="BHLH"/>
    <property type="match status" value="1"/>
</dbReference>
<comment type="subcellular location">
    <subcellularLocation>
        <location evidence="1">Nucleus</location>
    </subcellularLocation>
</comment>
<evidence type="ECO:0000256" key="4">
    <source>
        <dbReference type="ARBA" id="ARBA00023242"/>
    </source>
</evidence>
<sequence>MASNPPDGCAADDFLEQILAIPAYASLPVTDVGARAPLETASLNSASGVSQLQQQPLFPLGLSLDNARADASNAGGFAVKPEREATNMGNLYPGLEHLQSHAVSHSVPQVLQVQPFQGQPTSTTTVTIPHQPTIRPRVRARRGQATDPHSIAERLRRERISERIKALQEIVPSCNKVSVTPQTWRYATGIQAGAYLTEKANCNLAEIMTFGPPRTLSQPAGE</sequence>
<dbReference type="InterPro" id="IPR036638">
    <property type="entry name" value="HLH_DNA-bd_sf"/>
</dbReference>
<evidence type="ECO:0000259" key="5">
    <source>
        <dbReference type="PROSITE" id="PS50888"/>
    </source>
</evidence>
<protein>
    <recommendedName>
        <fullName evidence="5">BHLH domain-containing protein</fullName>
    </recommendedName>
</protein>
<dbReference type="EMBL" id="JACEIK010001725">
    <property type="protein sequence ID" value="MCD7471809.1"/>
    <property type="molecule type" value="Genomic_DNA"/>
</dbReference>
<dbReference type="InterPro" id="IPR011598">
    <property type="entry name" value="bHLH_dom"/>
</dbReference>
<dbReference type="Proteomes" id="UP000823775">
    <property type="component" value="Unassembled WGS sequence"/>
</dbReference>
<gene>
    <name evidence="6" type="ORF">HAX54_012478</name>
</gene>
<evidence type="ECO:0000256" key="2">
    <source>
        <dbReference type="ARBA" id="ARBA00023015"/>
    </source>
</evidence>
<evidence type="ECO:0000256" key="1">
    <source>
        <dbReference type="ARBA" id="ARBA00004123"/>
    </source>
</evidence>
<reference evidence="6 7" key="1">
    <citation type="journal article" date="2021" name="BMC Genomics">
        <title>Datura genome reveals duplications of psychoactive alkaloid biosynthetic genes and high mutation rate following tissue culture.</title>
        <authorList>
            <person name="Rajewski A."/>
            <person name="Carter-House D."/>
            <person name="Stajich J."/>
            <person name="Litt A."/>
        </authorList>
    </citation>
    <scope>NUCLEOTIDE SEQUENCE [LARGE SCALE GENOMIC DNA]</scope>
    <source>
        <strain evidence="6">AR-01</strain>
    </source>
</reference>
<proteinExistence type="predicted"/>
<dbReference type="InterPro" id="IPR024097">
    <property type="entry name" value="bHLH_ZIP_TF"/>
</dbReference>
<dbReference type="PANTHER" id="PTHR12565:SF184">
    <property type="entry name" value="BHLH TRANSCRIPTION FACTOR"/>
    <property type="match status" value="1"/>
</dbReference>
<evidence type="ECO:0000313" key="7">
    <source>
        <dbReference type="Proteomes" id="UP000823775"/>
    </source>
</evidence>
<accession>A0ABS8TJX5</accession>
<keyword evidence="2" id="KW-0805">Transcription regulation</keyword>
<feature type="domain" description="BHLH" evidence="5">
    <location>
        <begin position="144"/>
        <end position="199"/>
    </location>
</feature>
<organism evidence="6 7">
    <name type="scientific">Datura stramonium</name>
    <name type="common">Jimsonweed</name>
    <name type="synonym">Common thornapple</name>
    <dbReference type="NCBI Taxonomy" id="4076"/>
    <lineage>
        <taxon>Eukaryota</taxon>
        <taxon>Viridiplantae</taxon>
        <taxon>Streptophyta</taxon>
        <taxon>Embryophyta</taxon>
        <taxon>Tracheophyta</taxon>
        <taxon>Spermatophyta</taxon>
        <taxon>Magnoliopsida</taxon>
        <taxon>eudicotyledons</taxon>
        <taxon>Gunneridae</taxon>
        <taxon>Pentapetalae</taxon>
        <taxon>asterids</taxon>
        <taxon>lamiids</taxon>
        <taxon>Solanales</taxon>
        <taxon>Solanaceae</taxon>
        <taxon>Solanoideae</taxon>
        <taxon>Datureae</taxon>
        <taxon>Datura</taxon>
    </lineage>
</organism>
<evidence type="ECO:0000256" key="3">
    <source>
        <dbReference type="ARBA" id="ARBA00023163"/>
    </source>
</evidence>
<keyword evidence="3" id="KW-0804">Transcription</keyword>
<evidence type="ECO:0000313" key="6">
    <source>
        <dbReference type="EMBL" id="MCD7471809.1"/>
    </source>
</evidence>
<dbReference type="PANTHER" id="PTHR12565">
    <property type="entry name" value="STEROL REGULATORY ELEMENT-BINDING PROTEIN"/>
    <property type="match status" value="1"/>
</dbReference>
<keyword evidence="7" id="KW-1185">Reference proteome</keyword>
<name>A0ABS8TJX5_DATST</name>
<dbReference type="SUPFAM" id="SSF47459">
    <property type="entry name" value="HLH, helix-loop-helix DNA-binding domain"/>
    <property type="match status" value="1"/>
</dbReference>
<dbReference type="Gene3D" id="4.10.280.10">
    <property type="entry name" value="Helix-loop-helix DNA-binding domain"/>
    <property type="match status" value="1"/>
</dbReference>
<dbReference type="Pfam" id="PF00010">
    <property type="entry name" value="HLH"/>
    <property type="match status" value="1"/>
</dbReference>
<comment type="caution">
    <text evidence="6">The sequence shown here is derived from an EMBL/GenBank/DDBJ whole genome shotgun (WGS) entry which is preliminary data.</text>
</comment>